<evidence type="ECO:0000259" key="2">
    <source>
        <dbReference type="Pfam" id="PF04289"/>
    </source>
</evidence>
<feature type="compositionally biased region" description="Polar residues" evidence="1">
    <location>
        <begin position="59"/>
        <end position="76"/>
    </location>
</feature>
<dbReference type="InterPro" id="IPR049288">
    <property type="entry name" value="DUF447_C"/>
</dbReference>
<dbReference type="Proteomes" id="UP000030649">
    <property type="component" value="Unassembled WGS sequence"/>
</dbReference>
<dbReference type="Gene3D" id="2.30.110.10">
    <property type="entry name" value="Electron Transport, Fmn-binding Protein, Chain A"/>
    <property type="match status" value="1"/>
</dbReference>
<dbReference type="SUPFAM" id="SSF50475">
    <property type="entry name" value="FMN-binding split barrel"/>
    <property type="match status" value="2"/>
</dbReference>
<name>U1PHE8_9EURY</name>
<evidence type="ECO:0000259" key="3">
    <source>
        <dbReference type="Pfam" id="PF20766"/>
    </source>
</evidence>
<protein>
    <recommendedName>
        <fullName evidence="6">DUF447 family protein</fullName>
    </recommendedName>
</protein>
<feature type="domain" description="DUF447" evidence="2">
    <location>
        <begin position="89"/>
        <end position="171"/>
    </location>
</feature>
<feature type="domain" description="DUF447" evidence="3">
    <location>
        <begin position="180"/>
        <end position="230"/>
    </location>
</feature>
<feature type="compositionally biased region" description="Basic and acidic residues" evidence="1">
    <location>
        <begin position="46"/>
        <end position="58"/>
    </location>
</feature>
<gene>
    <name evidence="4" type="ORF">J07HQW1_03122</name>
</gene>
<organism evidence="4 5">
    <name type="scientific">Haloquadratum walsbyi J07HQW1</name>
    <dbReference type="NCBI Taxonomy" id="1238424"/>
    <lineage>
        <taxon>Archaea</taxon>
        <taxon>Methanobacteriati</taxon>
        <taxon>Methanobacteriota</taxon>
        <taxon>Stenosarchaea group</taxon>
        <taxon>Halobacteria</taxon>
        <taxon>Halobacteriales</taxon>
        <taxon>Haloferacaceae</taxon>
        <taxon>Haloquadratum</taxon>
    </lineage>
</organism>
<dbReference type="InterPro" id="IPR007386">
    <property type="entry name" value="DUF447_N"/>
</dbReference>
<evidence type="ECO:0008006" key="6">
    <source>
        <dbReference type="Google" id="ProtNLM"/>
    </source>
</evidence>
<dbReference type="EMBL" id="KE356560">
    <property type="protein sequence ID" value="ERG93067.1"/>
    <property type="molecule type" value="Genomic_DNA"/>
</dbReference>
<dbReference type="Pfam" id="PF20766">
    <property type="entry name" value="DUF447_C"/>
    <property type="match status" value="1"/>
</dbReference>
<dbReference type="InterPro" id="IPR012349">
    <property type="entry name" value="Split_barrel_FMN-bd"/>
</dbReference>
<dbReference type="AlphaFoldDB" id="U1PHE8"/>
<evidence type="ECO:0000256" key="1">
    <source>
        <dbReference type="SAM" id="MobiDB-lite"/>
    </source>
</evidence>
<dbReference type="Gene3D" id="1.20.58.290">
    <property type="entry name" value="Hypothetical membrane protein ta0354_69_121"/>
    <property type="match status" value="1"/>
</dbReference>
<dbReference type="STRING" id="1238424.J07HQW1_03122"/>
<evidence type="ECO:0000313" key="4">
    <source>
        <dbReference type="EMBL" id="ERG93067.1"/>
    </source>
</evidence>
<sequence length="252" mass="27562">MTEMATAWPVGLRGVTESIVTTYGPNDRWNAAALGLHAPDPADYEFTDKSKSESDNQNRESAQNTSESYDSGTTAVKSAESETGDKSMITATTWGNTRTRRNFHREGGGVVQFVSDPRAFVAAATTIHEVDEPVLDSAHAWAEVTVECLEQGERGGTQWERWAVRPIETGVIDRTVPTINRGFAAVIDATVAASRLTVPSYDTDALLDRLQYFAETVDRCGGPRERAAFAQLDTATEWRSQLDEPGTIPVFD</sequence>
<evidence type="ECO:0000313" key="5">
    <source>
        <dbReference type="Proteomes" id="UP000030649"/>
    </source>
</evidence>
<dbReference type="HOGENOM" id="CLU_110565_0_0_2"/>
<reference evidence="4 5" key="1">
    <citation type="journal article" date="2013" name="PLoS ONE">
        <title>Assembly-driven community genomics of a hypersaline microbial ecosystem.</title>
        <authorList>
            <person name="Podell S."/>
            <person name="Ugalde J.A."/>
            <person name="Narasingarao P."/>
            <person name="Banfield J.F."/>
            <person name="Heidelberg K.B."/>
            <person name="Allen E.E."/>
        </authorList>
    </citation>
    <scope>NUCLEOTIDE SEQUENCE [LARGE SCALE GENOMIC DNA]</scope>
    <source>
        <strain evidence="5">J07HQW1</strain>
    </source>
</reference>
<proteinExistence type="predicted"/>
<accession>U1PHE8</accession>
<feature type="region of interest" description="Disordered" evidence="1">
    <location>
        <begin position="40"/>
        <end position="85"/>
    </location>
</feature>
<dbReference type="Pfam" id="PF04289">
    <property type="entry name" value="DUF447_N"/>
    <property type="match status" value="1"/>
</dbReference>